<name>A0A9X3XP87_9CLOT</name>
<dbReference type="PANTHER" id="PTHR36204">
    <property type="entry name" value="N-ACETYLMANNOSAMINE-6-PHOSPHATE 2-EPIMERASE-RELATED"/>
    <property type="match status" value="1"/>
</dbReference>
<organism evidence="8 9">
    <name type="scientific">Clostridium tertium</name>
    <dbReference type="NCBI Taxonomy" id="1559"/>
    <lineage>
        <taxon>Bacteria</taxon>
        <taxon>Bacillati</taxon>
        <taxon>Bacillota</taxon>
        <taxon>Clostridia</taxon>
        <taxon>Eubacteriales</taxon>
        <taxon>Clostridiaceae</taxon>
        <taxon>Clostridium</taxon>
    </lineage>
</organism>
<dbReference type="AlphaFoldDB" id="A0A9X3XP87"/>
<evidence type="ECO:0000256" key="2">
    <source>
        <dbReference type="ARBA" id="ARBA00002147"/>
    </source>
</evidence>
<keyword evidence="9" id="KW-1185">Reference proteome</keyword>
<comment type="similarity">
    <text evidence="4 7">Belongs to the NanE family.</text>
</comment>
<dbReference type="RefSeq" id="WP_097032654.1">
    <property type="nucleotide sequence ID" value="NZ_CAJMCA010000033.1"/>
</dbReference>
<dbReference type="EC" id="5.1.3.9" evidence="7"/>
<dbReference type="GO" id="GO:0005829">
    <property type="term" value="C:cytosol"/>
    <property type="evidence" value="ECO:0007669"/>
    <property type="project" value="TreeGrafter"/>
</dbReference>
<dbReference type="FunFam" id="3.20.20.70:FF:000035">
    <property type="entry name" value="Putative N-acetylmannosamine-6-phosphate 2-epimerase"/>
    <property type="match status" value="1"/>
</dbReference>
<reference evidence="8" key="1">
    <citation type="submission" date="2022-05" db="EMBL/GenBank/DDBJ databases">
        <title>Draft genome sequence of Clostridium tertium strain CP3 isolated from Peru.</title>
        <authorList>
            <person name="Hurtado R."/>
            <person name="Lima L."/>
            <person name="Sousa T."/>
            <person name="Jaiswal A.K."/>
            <person name="Tiwari S."/>
            <person name="Maturrano L."/>
            <person name="Brenig B."/>
            <person name="Azevedo V."/>
        </authorList>
    </citation>
    <scope>NUCLEOTIDE SEQUENCE</scope>
    <source>
        <strain evidence="8">CP3</strain>
    </source>
</reference>
<accession>A0A9X3XP87</accession>
<dbReference type="InterPro" id="IPR007260">
    <property type="entry name" value="NanE"/>
</dbReference>
<evidence type="ECO:0000256" key="7">
    <source>
        <dbReference type="HAMAP-Rule" id="MF_01235"/>
    </source>
</evidence>
<keyword evidence="6 7" id="KW-0119">Carbohydrate metabolism</keyword>
<evidence type="ECO:0000256" key="6">
    <source>
        <dbReference type="ARBA" id="ARBA00023277"/>
    </source>
</evidence>
<protein>
    <recommendedName>
        <fullName evidence="7">Putative N-acetylmannosamine-6-phosphate 2-epimerase</fullName>
        <ecNumber evidence="7">5.1.3.9</ecNumber>
    </recommendedName>
    <alternativeName>
        <fullName evidence="7">ManNAc-6-P epimerase</fullName>
    </alternativeName>
</protein>
<dbReference type="InterPro" id="IPR011060">
    <property type="entry name" value="RibuloseP-bd_barrel"/>
</dbReference>
<dbReference type="InterPro" id="IPR013785">
    <property type="entry name" value="Aldolase_TIM"/>
</dbReference>
<dbReference type="CDD" id="cd04729">
    <property type="entry name" value="NanE"/>
    <property type="match status" value="1"/>
</dbReference>
<dbReference type="GO" id="GO:0047465">
    <property type="term" value="F:N-acylglucosamine-6-phosphate 2-epimerase activity"/>
    <property type="evidence" value="ECO:0007669"/>
    <property type="project" value="UniProtKB-EC"/>
</dbReference>
<dbReference type="Gene3D" id="3.20.20.70">
    <property type="entry name" value="Aldolase class I"/>
    <property type="match status" value="1"/>
</dbReference>
<keyword evidence="5 7" id="KW-0413">Isomerase</keyword>
<dbReference type="Pfam" id="PF04131">
    <property type="entry name" value="NanE"/>
    <property type="match status" value="1"/>
</dbReference>
<dbReference type="NCBIfam" id="NF002231">
    <property type="entry name" value="PRK01130.1"/>
    <property type="match status" value="1"/>
</dbReference>
<dbReference type="GO" id="GO:0006053">
    <property type="term" value="P:N-acetylmannosamine catabolic process"/>
    <property type="evidence" value="ECO:0007669"/>
    <property type="project" value="TreeGrafter"/>
</dbReference>
<comment type="pathway">
    <text evidence="3 7">Amino-sugar metabolism; N-acetylneuraminate degradation; D-fructose 6-phosphate from N-acetylneuraminate: step 3/5.</text>
</comment>
<dbReference type="GO" id="GO:0019262">
    <property type="term" value="P:N-acetylneuraminate catabolic process"/>
    <property type="evidence" value="ECO:0007669"/>
    <property type="project" value="UniProtKB-UniRule"/>
</dbReference>
<evidence type="ECO:0000313" key="9">
    <source>
        <dbReference type="Proteomes" id="UP001141183"/>
    </source>
</evidence>
<evidence type="ECO:0000256" key="1">
    <source>
        <dbReference type="ARBA" id="ARBA00000056"/>
    </source>
</evidence>
<dbReference type="HAMAP" id="MF_01235">
    <property type="entry name" value="ManNAc6P_epimer"/>
    <property type="match status" value="1"/>
</dbReference>
<dbReference type="PANTHER" id="PTHR36204:SF1">
    <property type="entry name" value="N-ACETYLMANNOSAMINE-6-PHOSPHATE 2-EPIMERASE-RELATED"/>
    <property type="match status" value="1"/>
</dbReference>
<evidence type="ECO:0000256" key="3">
    <source>
        <dbReference type="ARBA" id="ARBA00005081"/>
    </source>
</evidence>
<comment type="function">
    <text evidence="2 7">Converts N-acetylmannosamine-6-phosphate (ManNAc-6-P) to N-acetylglucosamine-6-phosphate (GlcNAc-6-P).</text>
</comment>
<dbReference type="SUPFAM" id="SSF51366">
    <property type="entry name" value="Ribulose-phoshate binding barrel"/>
    <property type="match status" value="1"/>
</dbReference>
<comment type="caution">
    <text evidence="8">The sequence shown here is derived from an EMBL/GenBank/DDBJ whole genome shotgun (WGS) entry which is preliminary data.</text>
</comment>
<dbReference type="EMBL" id="JAMRYU010000017">
    <property type="protein sequence ID" value="MDC4241649.1"/>
    <property type="molecule type" value="Genomic_DNA"/>
</dbReference>
<dbReference type="GO" id="GO:0005975">
    <property type="term" value="P:carbohydrate metabolic process"/>
    <property type="evidence" value="ECO:0007669"/>
    <property type="project" value="UniProtKB-UniRule"/>
</dbReference>
<evidence type="ECO:0000256" key="5">
    <source>
        <dbReference type="ARBA" id="ARBA00023235"/>
    </source>
</evidence>
<evidence type="ECO:0000256" key="4">
    <source>
        <dbReference type="ARBA" id="ARBA00007439"/>
    </source>
</evidence>
<comment type="catalytic activity">
    <reaction evidence="1 7">
        <text>an N-acyl-D-glucosamine 6-phosphate = an N-acyl-D-mannosamine 6-phosphate</text>
        <dbReference type="Rhea" id="RHEA:23932"/>
        <dbReference type="ChEBI" id="CHEBI:57599"/>
        <dbReference type="ChEBI" id="CHEBI:57666"/>
        <dbReference type="EC" id="5.1.3.9"/>
    </reaction>
</comment>
<proteinExistence type="inferred from homology"/>
<sequence length="232" mass="25659">MRKEEIMEKIKGGLIVSCQALPDEPLYIEEDSMMPLMARAAKKAGACAIRTNGVRDVIGIKEETNLPVIGLIKKSYEGFEPYITFTMDEIDALAKAGADIIAFDCTLRKRKDGRTVEEFIKAIKEKYPNILLMADISNLEEGINAFRAGVDMVGTTLSGYTSYTPKLDGPDYELVKNLVESINIPVIAEGRIHYPSQAVEMFDLGAYAVVVGGAITRPLEITTRFMEAIKKR</sequence>
<dbReference type="Proteomes" id="UP001141183">
    <property type="component" value="Unassembled WGS sequence"/>
</dbReference>
<gene>
    <name evidence="7" type="primary">nanE</name>
    <name evidence="8" type="ORF">NE398_16045</name>
</gene>
<evidence type="ECO:0000313" key="8">
    <source>
        <dbReference type="EMBL" id="MDC4241649.1"/>
    </source>
</evidence>